<dbReference type="Gene3D" id="3.30.429.10">
    <property type="entry name" value="Macrophage Migration Inhibitory Factor"/>
    <property type="match status" value="1"/>
</dbReference>
<dbReference type="RefSeq" id="WP_044386236.1">
    <property type="nucleotide sequence ID" value="NZ_CP010849.1"/>
</dbReference>
<dbReference type="EMBL" id="CP010849">
    <property type="protein sequence ID" value="AJP04962.1"/>
    <property type="molecule type" value="Genomic_DNA"/>
</dbReference>
<dbReference type="STRING" id="477245.TU94_29455"/>
<dbReference type="Proteomes" id="UP000032234">
    <property type="component" value="Chromosome"/>
</dbReference>
<organism evidence="1 2">
    <name type="scientific">Streptomyces cyaneogriseus subsp. noncyanogenus</name>
    <dbReference type="NCBI Taxonomy" id="477245"/>
    <lineage>
        <taxon>Bacteria</taxon>
        <taxon>Bacillati</taxon>
        <taxon>Actinomycetota</taxon>
        <taxon>Actinomycetes</taxon>
        <taxon>Kitasatosporales</taxon>
        <taxon>Streptomycetaceae</taxon>
        <taxon>Streptomyces</taxon>
    </lineage>
</organism>
<evidence type="ECO:0000313" key="2">
    <source>
        <dbReference type="Proteomes" id="UP000032234"/>
    </source>
</evidence>
<evidence type="ECO:0000313" key="1">
    <source>
        <dbReference type="EMBL" id="AJP04962.1"/>
    </source>
</evidence>
<protein>
    <submittedName>
        <fullName evidence="1">5-carboxymethyl-2-hydroxymuconate delta isomerase</fullName>
    </submittedName>
</protein>
<dbReference type="HOGENOM" id="CLU_139188_0_0_11"/>
<dbReference type="OrthoDB" id="7203947at2"/>
<dbReference type="GO" id="GO:0008704">
    <property type="term" value="F:5-carboxymethyl-2-hydroxymuconate delta-isomerase activity"/>
    <property type="evidence" value="ECO:0007669"/>
    <property type="project" value="InterPro"/>
</dbReference>
<accession>A0A0C5FY29</accession>
<dbReference type="SUPFAM" id="SSF55331">
    <property type="entry name" value="Tautomerase/MIF"/>
    <property type="match status" value="1"/>
</dbReference>
<keyword evidence="2" id="KW-1185">Reference proteome</keyword>
<name>A0A0C5FY29_9ACTN</name>
<dbReference type="KEGG" id="scw:TU94_29455"/>
<proteinExistence type="predicted"/>
<reference evidence="1 2" key="1">
    <citation type="submission" date="2015-02" db="EMBL/GenBank/DDBJ databases">
        <title>Genome sequence of thermotolerant Streptomyces cyaneogriseus subsp. Noncyanogenus NMWT1, the producer of nematocidal antibiotics nemadectin.</title>
        <authorList>
            <person name="Wang H."/>
            <person name="Li C."/>
            <person name="Xiang W."/>
            <person name="Wang X."/>
        </authorList>
    </citation>
    <scope>NUCLEOTIDE SEQUENCE [LARGE SCALE GENOMIC DNA]</scope>
    <source>
        <strain evidence="1 2">NMWT 1</strain>
    </source>
</reference>
<gene>
    <name evidence="1" type="ORF">TU94_29455</name>
</gene>
<dbReference type="PATRIC" id="fig|477245.3.peg.6266"/>
<dbReference type="Pfam" id="PF02962">
    <property type="entry name" value="CHMI"/>
    <property type="match status" value="1"/>
</dbReference>
<dbReference type="AlphaFoldDB" id="A0A0C5FY29"/>
<dbReference type="InterPro" id="IPR004220">
    <property type="entry name" value="5-COMe_2-OHmuconate_Isoase"/>
</dbReference>
<dbReference type="InterPro" id="IPR014347">
    <property type="entry name" value="Tautomerase/MIF_sf"/>
</dbReference>
<keyword evidence="1" id="KW-0413">Isomerase</keyword>
<dbReference type="PANTHER" id="PTHR37950:SF1">
    <property type="entry name" value="4-HYDROXYPHENYLACETATE CATABOLISM PROTEIN"/>
    <property type="match status" value="1"/>
</dbReference>
<sequence length="136" mass="14524">MPHLTIDYSSRLADVFDRAALVRELHPLVLEVTRSAGVCKTFFRPAESYVGDGGGDRRGFVHVEVGLMPGRPETLKAYLSESILAVVAKHLPAGGADGVVLSAEVRDLPGSYRLFPVGRREVGAPARVPCGASPSR</sequence>
<dbReference type="PANTHER" id="PTHR37950">
    <property type="entry name" value="4-HYDROXYPHENYLACETATE CATABOLISM PROTEIN"/>
    <property type="match status" value="1"/>
</dbReference>